<proteinExistence type="predicted"/>
<gene>
    <name evidence="2" type="ORF">OUZ56_010315</name>
</gene>
<comment type="caution">
    <text evidence="2">The sequence shown here is derived from an EMBL/GenBank/DDBJ whole genome shotgun (WGS) entry which is preliminary data.</text>
</comment>
<dbReference type="EMBL" id="JAOYFB010000037">
    <property type="protein sequence ID" value="KAK4024821.1"/>
    <property type="molecule type" value="Genomic_DNA"/>
</dbReference>
<sequence>MSSSRWTENREVNKEIQKLKLQQQEQNLVTYFSSSSERSDSGTSAEENRSESSDNDLYSGTSDRNLTDESLRMTTENLLLHQDICARGQLIEFESSASDRDNRSAVSAAHFDNSLHNNDTSSLYTTTTDSAAIYYNTSTDSSYSDEILNNFDDIANENPIEEAFNGLTITERIAQIKIKTNCSLTTIAEISNLLRDLGHNIPKDPRTIMKTKVCDLTKLNNGVQCNSN</sequence>
<keyword evidence="3" id="KW-1185">Reference proteome</keyword>
<name>A0ABR0AI84_9CRUS</name>
<evidence type="ECO:0000313" key="2">
    <source>
        <dbReference type="EMBL" id="KAK4024821.1"/>
    </source>
</evidence>
<feature type="compositionally biased region" description="Low complexity" evidence="1">
    <location>
        <begin position="27"/>
        <end position="44"/>
    </location>
</feature>
<reference evidence="2 3" key="1">
    <citation type="journal article" date="2023" name="Nucleic Acids Res.">
        <title>The hologenome of Daphnia magna reveals possible DNA methylation and microbiome-mediated evolution of the host genome.</title>
        <authorList>
            <person name="Chaturvedi A."/>
            <person name="Li X."/>
            <person name="Dhandapani V."/>
            <person name="Marshall H."/>
            <person name="Kissane S."/>
            <person name="Cuenca-Cambronero M."/>
            <person name="Asole G."/>
            <person name="Calvet F."/>
            <person name="Ruiz-Romero M."/>
            <person name="Marangio P."/>
            <person name="Guigo R."/>
            <person name="Rago D."/>
            <person name="Mirbahai L."/>
            <person name="Eastwood N."/>
            <person name="Colbourne J.K."/>
            <person name="Zhou J."/>
            <person name="Mallon E."/>
            <person name="Orsini L."/>
        </authorList>
    </citation>
    <scope>NUCLEOTIDE SEQUENCE [LARGE SCALE GENOMIC DNA]</scope>
    <source>
        <strain evidence="2">LRV0_1</strain>
    </source>
</reference>
<evidence type="ECO:0000256" key="1">
    <source>
        <dbReference type="SAM" id="MobiDB-lite"/>
    </source>
</evidence>
<organism evidence="2 3">
    <name type="scientific">Daphnia magna</name>
    <dbReference type="NCBI Taxonomy" id="35525"/>
    <lineage>
        <taxon>Eukaryota</taxon>
        <taxon>Metazoa</taxon>
        <taxon>Ecdysozoa</taxon>
        <taxon>Arthropoda</taxon>
        <taxon>Crustacea</taxon>
        <taxon>Branchiopoda</taxon>
        <taxon>Diplostraca</taxon>
        <taxon>Cladocera</taxon>
        <taxon>Anomopoda</taxon>
        <taxon>Daphniidae</taxon>
        <taxon>Daphnia</taxon>
    </lineage>
</organism>
<feature type="region of interest" description="Disordered" evidence="1">
    <location>
        <begin position="27"/>
        <end position="68"/>
    </location>
</feature>
<protein>
    <submittedName>
        <fullName evidence="2">Uncharacterized protein</fullName>
    </submittedName>
</protein>
<accession>A0ABR0AI84</accession>
<feature type="compositionally biased region" description="Polar residues" evidence="1">
    <location>
        <begin position="55"/>
        <end position="64"/>
    </location>
</feature>
<evidence type="ECO:0000313" key="3">
    <source>
        <dbReference type="Proteomes" id="UP001234178"/>
    </source>
</evidence>
<dbReference type="Proteomes" id="UP001234178">
    <property type="component" value="Unassembled WGS sequence"/>
</dbReference>